<dbReference type="RefSeq" id="WP_263599234.1">
    <property type="nucleotide sequence ID" value="NZ_CP107027.1"/>
</dbReference>
<dbReference type="EMBL" id="CP107027">
    <property type="protein sequence ID" value="UYG93721.1"/>
    <property type="molecule type" value="Genomic_DNA"/>
</dbReference>
<organism evidence="1 2">
    <name type="scientific">Cytobacillus firmus</name>
    <name type="common">Bacillus firmus</name>
    <dbReference type="NCBI Taxonomy" id="1399"/>
    <lineage>
        <taxon>Bacteria</taxon>
        <taxon>Bacillati</taxon>
        <taxon>Bacillota</taxon>
        <taxon>Bacilli</taxon>
        <taxon>Bacillales</taxon>
        <taxon>Bacillaceae</taxon>
        <taxon>Cytobacillus</taxon>
    </lineage>
</organism>
<name>A0AA46P6G3_CYTFI</name>
<protein>
    <submittedName>
        <fullName evidence="1">Uncharacterized protein</fullName>
    </submittedName>
</protein>
<accession>A0AA46P6G3</accession>
<reference evidence="1" key="1">
    <citation type="submission" date="2022-10" db="EMBL/GenBank/DDBJ databases">
        <title>Mechanism of multi-heavy metal repair in Cytobacillus Firmus M7.</title>
        <authorList>
            <person name="Li X."/>
            <person name="Yu C."/>
        </authorList>
    </citation>
    <scope>NUCLEOTIDE SEQUENCE</scope>
    <source>
        <strain evidence="1">M7</strain>
    </source>
</reference>
<proteinExistence type="predicted"/>
<dbReference type="AlphaFoldDB" id="A0AA46P6G3"/>
<gene>
    <name evidence="1" type="ORF">OD459_16090</name>
</gene>
<dbReference type="Proteomes" id="UP001163104">
    <property type="component" value="Chromosome"/>
</dbReference>
<evidence type="ECO:0000313" key="2">
    <source>
        <dbReference type="Proteomes" id="UP001163104"/>
    </source>
</evidence>
<evidence type="ECO:0000313" key="1">
    <source>
        <dbReference type="EMBL" id="UYG93721.1"/>
    </source>
</evidence>
<sequence>MELKEIILHDATNRQKKNEVGFNLQTNVFSLIVGRYLQGALTDEVESLMVYCLAGMKETIVDSYTIENGLTIKIPYNPKEFLDLSDPEEKYIEYCRVFNEFISPVFREKSWDYTPVKNALEKIKEHKYSVEFLLKGTPKKSPDKEHTAYAVGVHTVTSFKLMAKIYHKSGLMVKEEVLVEEVPSHVVYGRFLGKPEWVDNRTFQVASKTSQWVGVITI</sequence>